<dbReference type="GO" id="GO:0005047">
    <property type="term" value="F:signal recognition particle binding"/>
    <property type="evidence" value="ECO:0007669"/>
    <property type="project" value="TreeGrafter"/>
</dbReference>
<evidence type="ECO:0000256" key="3">
    <source>
        <dbReference type="ARBA" id="ARBA00014919"/>
    </source>
</evidence>
<gene>
    <name evidence="16" type="ORF">C8D99_101216</name>
</gene>
<evidence type="ECO:0000259" key="14">
    <source>
        <dbReference type="SMART" id="SM00382"/>
    </source>
</evidence>
<dbReference type="GO" id="GO:0006614">
    <property type="term" value="P:SRP-dependent cotranslational protein targeting to membrane"/>
    <property type="evidence" value="ECO:0007669"/>
    <property type="project" value="UniProtKB-UniRule"/>
</dbReference>
<sequence>MAIKIKRGTQITFEAKDDAEALRTVRDRLGPDAVILSSRQVKTGGFLGLFRRTVLQVSAAVLEEERRSESDTEKKERLAAFQKLLEIKQAMVSPGEGVTGGEASVLDGAPFRGDQVLSAAGVYSPRPPKVKKEVLPRETVSDGVDFSRQGLALASEKTAPPADPPETVSPEKLQNEVNEIARRLDLVLKRLETERSEPAPPPPPSDGGKDILAKLLAADVSETHARSLVERFRDDPQGKDFPQWLGRMIPVAAQESWEALGGRKIMLIGPTGVGKTTTIAKLAAIHSLWKKKKVFLLTADTYRIAAVKQVETYSKILGIPMDVVDDPRHIGPVLEKTGEADLVLLDTAGRSQRDGARIEEMRELFLAYQPDVVHLVLAANMKYRDMLDVVKRMGVVPISRVIFTKTDETTTYGALLNILLDFDRPVSFITTGQNVPNDIEVASGMRLAEMLLGEERRTGSA</sequence>
<keyword evidence="7" id="KW-1005">Bacterial flagellum biogenesis</keyword>
<dbReference type="SMART" id="SM00962">
    <property type="entry name" value="SRP54"/>
    <property type="match status" value="1"/>
</dbReference>
<dbReference type="Gene3D" id="3.40.50.300">
    <property type="entry name" value="P-loop containing nucleotide triphosphate hydrolases"/>
    <property type="match status" value="1"/>
</dbReference>
<keyword evidence="4" id="KW-0813">Transport</keyword>
<dbReference type="PANTHER" id="PTHR43134">
    <property type="entry name" value="SIGNAL RECOGNITION PARTICLE RECEPTOR SUBUNIT ALPHA"/>
    <property type="match status" value="1"/>
</dbReference>
<evidence type="ECO:0000256" key="5">
    <source>
        <dbReference type="ARBA" id="ARBA00022475"/>
    </source>
</evidence>
<keyword evidence="17" id="KW-1185">Reference proteome</keyword>
<dbReference type="InterPro" id="IPR003593">
    <property type="entry name" value="AAA+_ATPase"/>
</dbReference>
<dbReference type="AlphaFoldDB" id="A0A4R8MGE9"/>
<evidence type="ECO:0000256" key="7">
    <source>
        <dbReference type="ARBA" id="ARBA00022795"/>
    </source>
</evidence>
<dbReference type="SUPFAM" id="SSF52540">
    <property type="entry name" value="P-loop containing nucleoside triphosphate hydrolases"/>
    <property type="match status" value="1"/>
</dbReference>
<proteinExistence type="inferred from homology"/>
<dbReference type="GO" id="GO:0005886">
    <property type="term" value="C:plasma membrane"/>
    <property type="evidence" value="ECO:0007669"/>
    <property type="project" value="UniProtKB-SubCell"/>
</dbReference>
<dbReference type="GO" id="GO:0003924">
    <property type="term" value="F:GTPase activity"/>
    <property type="evidence" value="ECO:0007669"/>
    <property type="project" value="UniProtKB-UniRule"/>
</dbReference>
<dbReference type="GO" id="GO:0005525">
    <property type="term" value="F:GTP binding"/>
    <property type="evidence" value="ECO:0007669"/>
    <property type="project" value="UniProtKB-UniRule"/>
</dbReference>
<evidence type="ECO:0000256" key="10">
    <source>
        <dbReference type="ARBA" id="ARBA00023136"/>
    </source>
</evidence>
<dbReference type="Pfam" id="PF00448">
    <property type="entry name" value="SRP54"/>
    <property type="match status" value="1"/>
</dbReference>
<keyword evidence="5" id="KW-1003">Cell membrane</keyword>
<dbReference type="InterPro" id="IPR027417">
    <property type="entry name" value="P-loop_NTPase"/>
</dbReference>
<dbReference type="GO" id="GO:0044781">
    <property type="term" value="P:bacterial-type flagellum organization"/>
    <property type="evidence" value="ECO:0007669"/>
    <property type="project" value="UniProtKB-UniRule"/>
</dbReference>
<evidence type="ECO:0000256" key="13">
    <source>
        <dbReference type="NCBIfam" id="TIGR03499"/>
    </source>
</evidence>
<dbReference type="RefSeq" id="WP_243833793.1">
    <property type="nucleotide sequence ID" value="NZ_SORI01000001.1"/>
</dbReference>
<evidence type="ECO:0000313" key="16">
    <source>
        <dbReference type="EMBL" id="TDY65069.1"/>
    </source>
</evidence>
<comment type="caution">
    <text evidence="16">The sequence shown here is derived from an EMBL/GenBank/DDBJ whole genome shotgun (WGS) entry which is preliminary data.</text>
</comment>
<dbReference type="InterPro" id="IPR000897">
    <property type="entry name" value="SRP54_GTPase_dom"/>
</dbReference>
<evidence type="ECO:0000259" key="15">
    <source>
        <dbReference type="SMART" id="SM00962"/>
    </source>
</evidence>
<dbReference type="Gene3D" id="1.20.120.1380">
    <property type="entry name" value="Flagellar FlhF biosynthesis protein, N domain"/>
    <property type="match status" value="1"/>
</dbReference>
<keyword evidence="16" id="KW-0966">Cell projection</keyword>
<evidence type="ECO:0000313" key="17">
    <source>
        <dbReference type="Proteomes" id="UP000295066"/>
    </source>
</evidence>
<name>A0A4R8MGE9_9BACT</name>
<dbReference type="FunFam" id="3.40.50.300:FF:000695">
    <property type="entry name" value="Flagellar biosynthesis regulator FlhF"/>
    <property type="match status" value="1"/>
</dbReference>
<feature type="domain" description="SRP54-type proteins GTP-binding" evidence="15">
    <location>
        <begin position="262"/>
        <end position="453"/>
    </location>
</feature>
<dbReference type="PANTHER" id="PTHR43134:SF3">
    <property type="entry name" value="FLAGELLAR BIOSYNTHESIS PROTEIN FLHF"/>
    <property type="match status" value="1"/>
</dbReference>
<keyword evidence="16" id="KW-0282">Flagellum</keyword>
<dbReference type="InterPro" id="IPR047040">
    <property type="entry name" value="FlhF__GTPase_dom"/>
</dbReference>
<dbReference type="Proteomes" id="UP000295066">
    <property type="component" value="Unassembled WGS sequence"/>
</dbReference>
<dbReference type="EMBL" id="SORI01000001">
    <property type="protein sequence ID" value="TDY65069.1"/>
    <property type="molecule type" value="Genomic_DNA"/>
</dbReference>
<keyword evidence="10" id="KW-0472">Membrane</keyword>
<feature type="domain" description="AAA+ ATPase" evidence="14">
    <location>
        <begin position="261"/>
        <end position="399"/>
    </location>
</feature>
<evidence type="ECO:0000256" key="6">
    <source>
        <dbReference type="ARBA" id="ARBA00022741"/>
    </source>
</evidence>
<evidence type="ECO:0000256" key="2">
    <source>
        <dbReference type="ARBA" id="ARBA00008531"/>
    </source>
</evidence>
<dbReference type="InterPro" id="IPR020006">
    <property type="entry name" value="FlhF"/>
</dbReference>
<protein>
    <recommendedName>
        <fullName evidence="3 13">Flagellar biosynthesis protein FlhF</fullName>
    </recommendedName>
</protein>
<dbReference type="NCBIfam" id="TIGR03499">
    <property type="entry name" value="FlhF"/>
    <property type="match status" value="1"/>
</dbReference>
<keyword evidence="16" id="KW-0969">Cilium</keyword>
<evidence type="ECO:0000256" key="4">
    <source>
        <dbReference type="ARBA" id="ARBA00022448"/>
    </source>
</evidence>
<keyword evidence="8" id="KW-0653">Protein transport</keyword>
<dbReference type="SMART" id="SM00382">
    <property type="entry name" value="AAA"/>
    <property type="match status" value="1"/>
</dbReference>
<keyword evidence="9" id="KW-0342">GTP-binding</keyword>
<evidence type="ECO:0000256" key="9">
    <source>
        <dbReference type="ARBA" id="ARBA00023134"/>
    </source>
</evidence>
<comment type="function">
    <text evidence="12">Necessary for flagellar biosynthesis. May be involved in translocation of the flagellum.</text>
</comment>
<evidence type="ECO:0000256" key="12">
    <source>
        <dbReference type="ARBA" id="ARBA00025337"/>
    </source>
</evidence>
<organism evidence="16 17">
    <name type="scientific">Aminivibrio pyruvatiphilus</name>
    <dbReference type="NCBI Taxonomy" id="1005740"/>
    <lineage>
        <taxon>Bacteria</taxon>
        <taxon>Thermotogati</taxon>
        <taxon>Synergistota</taxon>
        <taxon>Synergistia</taxon>
        <taxon>Synergistales</taxon>
        <taxon>Aminobacteriaceae</taxon>
        <taxon>Aminivibrio</taxon>
    </lineage>
</organism>
<evidence type="ECO:0000256" key="8">
    <source>
        <dbReference type="ARBA" id="ARBA00022927"/>
    </source>
</evidence>
<comment type="similarity">
    <text evidence="2">Belongs to the GTP-binding SRP family.</text>
</comment>
<reference evidence="16 17" key="1">
    <citation type="submission" date="2019-03" db="EMBL/GenBank/DDBJ databases">
        <title>Genomic Encyclopedia of Type Strains, Phase IV (KMG-IV): sequencing the most valuable type-strain genomes for metagenomic binning, comparative biology and taxonomic classification.</title>
        <authorList>
            <person name="Goeker M."/>
        </authorList>
    </citation>
    <scope>NUCLEOTIDE SEQUENCE [LARGE SCALE GENOMIC DNA]</scope>
    <source>
        <strain evidence="16 17">DSM 25964</strain>
    </source>
</reference>
<evidence type="ECO:0000256" key="11">
    <source>
        <dbReference type="ARBA" id="ARBA00023225"/>
    </source>
</evidence>
<keyword evidence="6" id="KW-0547">Nucleotide-binding</keyword>
<evidence type="ECO:0000256" key="1">
    <source>
        <dbReference type="ARBA" id="ARBA00004413"/>
    </source>
</evidence>
<comment type="subcellular location">
    <subcellularLocation>
        <location evidence="1">Cell membrane</location>
        <topology evidence="1">Peripheral membrane protein</topology>
        <orientation evidence="1">Cytoplasmic side</orientation>
    </subcellularLocation>
</comment>
<dbReference type="CDD" id="cd17873">
    <property type="entry name" value="FlhF"/>
    <property type="match status" value="1"/>
</dbReference>
<dbReference type="GO" id="GO:0015031">
    <property type="term" value="P:protein transport"/>
    <property type="evidence" value="ECO:0007669"/>
    <property type="project" value="UniProtKB-KW"/>
</dbReference>
<keyword evidence="11" id="KW-1006">Bacterial flagellum protein export</keyword>
<accession>A0A4R8MGE9</accession>